<feature type="compositionally biased region" description="Basic and acidic residues" evidence="4">
    <location>
        <begin position="71"/>
        <end position="85"/>
    </location>
</feature>
<reference evidence="5" key="2">
    <citation type="submission" date="2020-05" db="UniProtKB">
        <authorList>
            <consortium name="EnsemblMetazoa"/>
        </authorList>
    </citation>
    <scope>IDENTIFICATION</scope>
    <source>
        <strain evidence="5">LVP_AGWG</strain>
    </source>
</reference>
<dbReference type="EnsemblMetazoa" id="AAEL022806-RE">
    <property type="protein sequence ID" value="AAEL022806-PE"/>
    <property type="gene ID" value="AAEL022806"/>
</dbReference>
<evidence type="ECO:0000313" key="5">
    <source>
        <dbReference type="EnsemblMetazoa" id="AAEL022806-PD"/>
    </source>
</evidence>
<dbReference type="PANTHER" id="PTHR19212:SF0">
    <property type="entry name" value="LD07988P"/>
    <property type="match status" value="1"/>
</dbReference>
<name>A0A6I8U0Q1_AEDAE</name>
<dbReference type="Gene3D" id="1.20.5.4090">
    <property type="match status" value="1"/>
</dbReference>
<dbReference type="GO" id="GO:0006355">
    <property type="term" value="P:regulation of DNA-templated transcription"/>
    <property type="evidence" value="ECO:0007669"/>
    <property type="project" value="InterPro"/>
</dbReference>
<feature type="coiled-coil region" evidence="3">
    <location>
        <begin position="410"/>
        <end position="561"/>
    </location>
</feature>
<reference evidence="5 6" key="1">
    <citation type="submission" date="2017-06" db="EMBL/GenBank/DDBJ databases">
        <title>Aedes aegypti genome working group (AGWG) sequencing and assembly.</title>
        <authorList>
            <consortium name="Aedes aegypti Genome Working Group (AGWG)"/>
            <person name="Matthews B.J."/>
        </authorList>
    </citation>
    <scope>NUCLEOTIDE SEQUENCE [LARGE SCALE GENOMIC DNA]</scope>
    <source>
        <strain evidence="5 6">LVP_AGWG</strain>
    </source>
</reference>
<evidence type="ECO:0000256" key="2">
    <source>
        <dbReference type="ARBA" id="ARBA00023054"/>
    </source>
</evidence>
<dbReference type="EnsemblMetazoa" id="AAEL022806-RA">
    <property type="protein sequence ID" value="AAEL022806-PA"/>
    <property type="gene ID" value="AAEL022806"/>
</dbReference>
<dbReference type="InParanoid" id="A0A6I8U0Q1"/>
<dbReference type="InterPro" id="IPR019139">
    <property type="entry name" value="LRRFIP1/2"/>
</dbReference>
<dbReference type="Pfam" id="PF09738">
    <property type="entry name" value="LRRFIP"/>
    <property type="match status" value="1"/>
</dbReference>
<evidence type="ECO:0000256" key="4">
    <source>
        <dbReference type="SAM" id="MobiDB-lite"/>
    </source>
</evidence>
<evidence type="ECO:0000256" key="1">
    <source>
        <dbReference type="ARBA" id="ARBA00008275"/>
    </source>
</evidence>
<feature type="compositionally biased region" description="Basic and acidic residues" evidence="4">
    <location>
        <begin position="271"/>
        <end position="282"/>
    </location>
</feature>
<comment type="similarity">
    <text evidence="1">Belongs to the LRRFIP family.</text>
</comment>
<gene>
    <name evidence="5" type="primary">5580055</name>
</gene>
<evidence type="ECO:0000256" key="3">
    <source>
        <dbReference type="SAM" id="Coils"/>
    </source>
</evidence>
<sequence>MASDIKLSISEDDRLGVGQKFLYHSDNDNEDPGSGEFYSFEHTDLERLGVDLTATELKIRESNEELNVDINRNDVSDKSATRLHESSTSVNNGEAESIGSVSNSRSVGSVSSSGGKYSPEDSRKSASPEGDDEVDRSYHSYTDSQRSGEGADHDHHYYEPHRQYHRLSVCHTGDEFSSDEDEAFVELLEKANHIAEARLAARRQARAEAREIRMRELERQQKELEQNADRVFDLQQQSSGLSSLGDISLGTRSTRLTVNNTVRGSSLSSRRSSEDSLEEEGRSLRDLRHELRDVEDRFRKAMVANAQLDNERASQNYQIQLLKDKLEEMEESHAQLQREFKEKCRDHDALKRANDKLSEELKLVQGQLNERDTLIEEQGLVIVTVENEDGSDARRALVTAENAQLLKSAQGSLDVRLKKFSEEKQELQNEVQTLQQQLNDIKSKGRKYSSFNGALDDDDYEDAQREANKLITDYKYKLAKAEQEIANLQASLARSESQVIRYKSTSEAAEKAESDLKIERRKLQRENREFMDRLEELETCNNHLLKRLDKLKNAKSALLKDL</sequence>
<dbReference type="AlphaFoldDB" id="A0A6I8U0Q1"/>
<protein>
    <submittedName>
        <fullName evidence="5">Uncharacterized protein</fullName>
    </submittedName>
</protein>
<dbReference type="OrthoDB" id="10028421at2759"/>
<dbReference type="FunCoup" id="A0A6I8U0Q1">
    <property type="interactions" value="852"/>
</dbReference>
<organism evidence="5 6">
    <name type="scientific">Aedes aegypti</name>
    <name type="common">Yellowfever mosquito</name>
    <name type="synonym">Culex aegypti</name>
    <dbReference type="NCBI Taxonomy" id="7159"/>
    <lineage>
        <taxon>Eukaryota</taxon>
        <taxon>Metazoa</taxon>
        <taxon>Ecdysozoa</taxon>
        <taxon>Arthropoda</taxon>
        <taxon>Hexapoda</taxon>
        <taxon>Insecta</taxon>
        <taxon>Pterygota</taxon>
        <taxon>Neoptera</taxon>
        <taxon>Endopterygota</taxon>
        <taxon>Diptera</taxon>
        <taxon>Nematocera</taxon>
        <taxon>Culicoidea</taxon>
        <taxon>Culicidae</taxon>
        <taxon>Culicinae</taxon>
        <taxon>Aedini</taxon>
        <taxon>Aedes</taxon>
        <taxon>Stegomyia</taxon>
    </lineage>
</organism>
<dbReference type="Proteomes" id="UP000008820">
    <property type="component" value="Chromosome 1"/>
</dbReference>
<accession>A0A6I8U0Q1</accession>
<feature type="compositionally biased region" description="Low complexity" evidence="4">
    <location>
        <begin position="97"/>
        <end position="115"/>
    </location>
</feature>
<dbReference type="EnsemblMetazoa" id="AAEL022806-RC">
    <property type="protein sequence ID" value="AAEL022806-PC"/>
    <property type="gene ID" value="AAEL022806"/>
</dbReference>
<keyword evidence="6" id="KW-1185">Reference proteome</keyword>
<proteinExistence type="inferred from homology"/>
<feature type="coiled-coil region" evidence="3">
    <location>
        <begin position="200"/>
        <end position="237"/>
    </location>
</feature>
<evidence type="ECO:0000313" key="6">
    <source>
        <dbReference type="Proteomes" id="UP000008820"/>
    </source>
</evidence>
<feature type="region of interest" description="Disordered" evidence="4">
    <location>
        <begin position="62"/>
        <end position="156"/>
    </location>
</feature>
<keyword evidence="2 3" id="KW-0175">Coiled coil</keyword>
<dbReference type="PANTHER" id="PTHR19212">
    <property type="entry name" value="LEUCINE RICH REPEAT IN FLII INTERACTING PROTEIN"/>
    <property type="match status" value="1"/>
</dbReference>
<dbReference type="EnsemblMetazoa" id="AAEL022806-RD">
    <property type="protein sequence ID" value="AAEL022806-PD"/>
    <property type="gene ID" value="AAEL022806"/>
</dbReference>
<feature type="region of interest" description="Disordered" evidence="4">
    <location>
        <begin position="262"/>
        <end position="282"/>
    </location>
</feature>